<dbReference type="Pfam" id="PF13372">
    <property type="entry name" value="Alginate_exp"/>
    <property type="match status" value="1"/>
</dbReference>
<accession>A0ABU3Y362</accession>
<evidence type="ECO:0000313" key="3">
    <source>
        <dbReference type="EMBL" id="MDV3455823.1"/>
    </source>
</evidence>
<dbReference type="InterPro" id="IPR025388">
    <property type="entry name" value="Alginate_export_dom"/>
</dbReference>
<feature type="domain" description="Alginate export" evidence="2">
    <location>
        <begin position="34"/>
        <end position="437"/>
    </location>
</feature>
<gene>
    <name evidence="3" type="ORF">RZN05_02415</name>
</gene>
<protein>
    <submittedName>
        <fullName evidence="3">Alginate export family protein</fullName>
    </submittedName>
</protein>
<proteinExistence type="predicted"/>
<keyword evidence="1" id="KW-0732">Signal</keyword>
<dbReference type="Gene3D" id="2.40.160.100">
    <property type="match status" value="1"/>
</dbReference>
<feature type="chain" id="PRO_5046000592" evidence="1">
    <location>
        <begin position="28"/>
        <end position="453"/>
    </location>
</feature>
<sequence length="453" mass="49834">MVRTCFYMFASLTLAGTPMLSSIPASAQDVAEGLSVTGSMRLRYEAIDGQARAGFNESDELVNLRTAILAEYRTRTVRLGVELYDSRVWGDRAETPVTTNEVNALEPIQAYVAGDIDGAFGKGTKLTLTAGRMTLNLGARRLVAADDYRNTTNGYTGIRAEIAAQHGWKATLIYTLPQVRLPDDDAGIRDAQVRLDRQSFDLVLWGGQVSKARAFGSGTAELTWFHLGERDGPGNATRDRSLDTFGGRIMAEPRADGFDYEVEAFYQTGHASTSLAPTAPRQAVSASFVHADAGYSFRGPWKPRLSVEFDRASGDRLGGRYGRFDTLFGMRRADLAPAGLYNAVGRANLMTIGLRVEATPSRRLDWFAAYRPMWLAADRDGFSTTGVRDMSGRSGDFAGNQLEARLRYWLMPARLRFEFDGALLAKGRFLREAPNAPAGRWTRYGSFNLTASF</sequence>
<reference evidence="3 4" key="1">
    <citation type="submission" date="2023-10" db="EMBL/GenBank/DDBJ databases">
        <title>Sphingomonas sp. HF-S4 16S ribosomal RNA gene Genome sequencing and assembly.</title>
        <authorList>
            <person name="Lee H."/>
        </authorList>
    </citation>
    <scope>NUCLEOTIDE SEQUENCE [LARGE SCALE GENOMIC DNA]</scope>
    <source>
        <strain evidence="3 4">HF-S4</strain>
    </source>
</reference>
<comment type="caution">
    <text evidence="3">The sequence shown here is derived from an EMBL/GenBank/DDBJ whole genome shotgun (WGS) entry which is preliminary data.</text>
</comment>
<name>A0ABU3Y362_9SPHN</name>
<dbReference type="EMBL" id="JAWJEJ010000001">
    <property type="protein sequence ID" value="MDV3455823.1"/>
    <property type="molecule type" value="Genomic_DNA"/>
</dbReference>
<organism evidence="3 4">
    <name type="scientific">Sphingomonas agrestis</name>
    <dbReference type="NCBI Taxonomy" id="3080540"/>
    <lineage>
        <taxon>Bacteria</taxon>
        <taxon>Pseudomonadati</taxon>
        <taxon>Pseudomonadota</taxon>
        <taxon>Alphaproteobacteria</taxon>
        <taxon>Sphingomonadales</taxon>
        <taxon>Sphingomonadaceae</taxon>
        <taxon>Sphingomonas</taxon>
    </lineage>
</organism>
<evidence type="ECO:0000313" key="4">
    <source>
        <dbReference type="Proteomes" id="UP001273531"/>
    </source>
</evidence>
<dbReference type="Proteomes" id="UP001273531">
    <property type="component" value="Unassembled WGS sequence"/>
</dbReference>
<feature type="signal peptide" evidence="1">
    <location>
        <begin position="1"/>
        <end position="27"/>
    </location>
</feature>
<dbReference type="RefSeq" id="WP_317225028.1">
    <property type="nucleotide sequence ID" value="NZ_JAWJEJ010000001.1"/>
</dbReference>
<keyword evidence="4" id="KW-1185">Reference proteome</keyword>
<evidence type="ECO:0000256" key="1">
    <source>
        <dbReference type="SAM" id="SignalP"/>
    </source>
</evidence>
<evidence type="ECO:0000259" key="2">
    <source>
        <dbReference type="Pfam" id="PF13372"/>
    </source>
</evidence>
<dbReference type="InterPro" id="IPR053728">
    <property type="entry name" value="Alginate_Permeability_Chnl"/>
</dbReference>